<keyword evidence="1" id="KW-0044">Antibiotic</keyword>
<dbReference type="GO" id="GO:0002281">
    <property type="term" value="P:macrophage activation involved in immune response"/>
    <property type="evidence" value="ECO:0007669"/>
    <property type="project" value="TreeGrafter"/>
</dbReference>
<evidence type="ECO:0000313" key="5">
    <source>
        <dbReference type="Proteomes" id="UP001177744"/>
    </source>
</evidence>
<dbReference type="EMBL" id="JAULJE010000011">
    <property type="protein sequence ID" value="KAK1337474.1"/>
    <property type="molecule type" value="Genomic_DNA"/>
</dbReference>
<dbReference type="SMART" id="SM00329">
    <property type="entry name" value="BPI2"/>
    <property type="match status" value="1"/>
</dbReference>
<dbReference type="Pfam" id="PF02886">
    <property type="entry name" value="LBP_BPI_CETP_C"/>
    <property type="match status" value="1"/>
</dbReference>
<dbReference type="GO" id="GO:0050829">
    <property type="term" value="P:defense response to Gram-negative bacterium"/>
    <property type="evidence" value="ECO:0007669"/>
    <property type="project" value="UniProtKB-UniRule"/>
</dbReference>
<comment type="subunit">
    <text evidence="1">Monomer. Homodimer; disulfide-linked.</text>
</comment>
<dbReference type="GO" id="GO:0050830">
    <property type="term" value="P:defense response to Gram-positive bacterium"/>
    <property type="evidence" value="ECO:0007669"/>
    <property type="project" value="TreeGrafter"/>
</dbReference>
<evidence type="ECO:0000259" key="3">
    <source>
        <dbReference type="SMART" id="SM00329"/>
    </source>
</evidence>
<keyword evidence="1" id="KW-0391">Immunity</keyword>
<keyword evidence="1" id="KW-0325">Glycoprotein</keyword>
<name>A0AA40HU71_CNENI</name>
<dbReference type="GO" id="GO:0005615">
    <property type="term" value="C:extracellular space"/>
    <property type="evidence" value="ECO:0007669"/>
    <property type="project" value="UniProtKB-UniRule"/>
</dbReference>
<dbReference type="AlphaFoldDB" id="A0AA40HU71"/>
<sequence length="364" mass="39928">MRTNYLFLLLQSPLDFPIHLHTKSLGAVIPQLARLYPNTELELEISPESAPFLMFTPGNVTFMPVMNIQAFALLPNSSNRKPLFQLRARTNISATVSVSSGRVLGSLTPGSKLKLELKHSNIDFFNVRLLESIFNYYASYIIFPFLNAKLEKGFPLPLPRDTYLNGLELQIHKVSEKRGLVGSSKNAWEGCFRHQFSSGHPPTRAPPASTIGHPERNSDREALDRRVARGKLVPAAMQSATPSSAPPPPPPPAPSAGPMGPPAALLLGPAGGMGAGTHESLPPAPPASPIYIFLLISEMERDRNTDERKSLIGCLLHAPHWDLSLQPGHGPTLTRLKTEELLWLEEWTHHSATGPACPVEPQWL</sequence>
<evidence type="ECO:0000256" key="1">
    <source>
        <dbReference type="RuleBase" id="RU369039"/>
    </source>
</evidence>
<dbReference type="InterPro" id="IPR017943">
    <property type="entry name" value="Bactericidal_perm-incr_a/b_dom"/>
</dbReference>
<dbReference type="InterPro" id="IPR001124">
    <property type="entry name" value="Lipid-bd_serum_glycop_C"/>
</dbReference>
<feature type="compositionally biased region" description="Pro residues" evidence="2">
    <location>
        <begin position="244"/>
        <end position="261"/>
    </location>
</feature>
<feature type="domain" description="Lipid-binding serum glycoprotein C-terminal" evidence="3">
    <location>
        <begin position="2"/>
        <end position="174"/>
    </location>
</feature>
<keyword evidence="1" id="KW-1015">Disulfide bond</keyword>
<keyword evidence="5" id="KW-1185">Reference proteome</keyword>
<dbReference type="GO" id="GO:0001530">
    <property type="term" value="F:lipopolysaccharide binding"/>
    <property type="evidence" value="ECO:0007669"/>
    <property type="project" value="TreeGrafter"/>
</dbReference>
<dbReference type="Proteomes" id="UP001177744">
    <property type="component" value="Unassembled WGS sequence"/>
</dbReference>
<protein>
    <recommendedName>
        <fullName evidence="1">Bactericidal permeability-increasing protein</fullName>
        <shortName evidence="1">BPI</shortName>
    </recommendedName>
</protein>
<dbReference type="GO" id="GO:0043032">
    <property type="term" value="P:positive regulation of macrophage activation"/>
    <property type="evidence" value="ECO:0007669"/>
    <property type="project" value="TreeGrafter"/>
</dbReference>
<comment type="function">
    <text evidence="1">The cytotoxic action of BPI is limited to many species of Gram-negative bacteria; this specificity may be explained by a strong affinity of the very basic N-terminal half for the negatively charged lipopolysaccharides that are unique to the Gram-negative bacterial outer envelope.</text>
</comment>
<comment type="domain">
    <text evidence="1">The N-terminal region may be exposed to the interior of the granule, whereas the C-terminal portion may be embedded in the membrane. During phagocytosis and degranulation, proteases may be released and activated and cleave BPI at the junction of the N- and C-terminal portions of the molecule, providing controlled release of the N-terminal antibacterial fragment when bacteria are ingested.</text>
</comment>
<dbReference type="SUPFAM" id="SSF55394">
    <property type="entry name" value="Bactericidal permeability-increasing protein, BPI"/>
    <property type="match status" value="1"/>
</dbReference>
<dbReference type="PANTHER" id="PTHR10504">
    <property type="entry name" value="BACTERICIDAL PERMEABILITY-INCREASING BPI PROTEIN-RELATED"/>
    <property type="match status" value="1"/>
</dbReference>
<keyword evidence="1" id="KW-0964">Secreted</keyword>
<comment type="caution">
    <text evidence="4">The sequence shown here is derived from an EMBL/GenBank/DDBJ whole genome shotgun (WGS) entry which is preliminary data.</text>
</comment>
<proteinExistence type="predicted"/>
<evidence type="ECO:0000256" key="2">
    <source>
        <dbReference type="SAM" id="MobiDB-lite"/>
    </source>
</evidence>
<dbReference type="GO" id="GO:0045087">
    <property type="term" value="P:innate immune response"/>
    <property type="evidence" value="ECO:0007669"/>
    <property type="project" value="UniProtKB-UniRule"/>
</dbReference>
<organism evidence="4 5">
    <name type="scientific">Cnephaeus nilssonii</name>
    <name type="common">Northern bat</name>
    <name type="synonym">Eptesicus nilssonii</name>
    <dbReference type="NCBI Taxonomy" id="3371016"/>
    <lineage>
        <taxon>Eukaryota</taxon>
        <taxon>Metazoa</taxon>
        <taxon>Chordata</taxon>
        <taxon>Craniata</taxon>
        <taxon>Vertebrata</taxon>
        <taxon>Euteleostomi</taxon>
        <taxon>Mammalia</taxon>
        <taxon>Eutheria</taxon>
        <taxon>Laurasiatheria</taxon>
        <taxon>Chiroptera</taxon>
        <taxon>Yangochiroptera</taxon>
        <taxon>Vespertilionidae</taxon>
        <taxon>Cnephaeus</taxon>
    </lineage>
</organism>
<dbReference type="PANTHER" id="PTHR10504:SF76">
    <property type="entry name" value="BACTERICIDAL PERMEABILITY-INCREASING PROTEIN"/>
    <property type="match status" value="1"/>
</dbReference>
<dbReference type="GO" id="GO:0031663">
    <property type="term" value="P:lipopolysaccharide-mediated signaling pathway"/>
    <property type="evidence" value="ECO:0007669"/>
    <property type="project" value="TreeGrafter"/>
</dbReference>
<comment type="subcellular location">
    <subcellularLocation>
        <location evidence="1">Secreted</location>
    </subcellularLocation>
</comment>
<dbReference type="InterPro" id="IPR032942">
    <property type="entry name" value="BPI/LBP/Plunc"/>
</dbReference>
<feature type="compositionally biased region" description="Basic and acidic residues" evidence="2">
    <location>
        <begin position="213"/>
        <end position="222"/>
    </location>
</feature>
<dbReference type="Gene3D" id="3.15.20.10">
    <property type="entry name" value="Bactericidal permeability-increasing protein, domain 2"/>
    <property type="match status" value="1"/>
</dbReference>
<keyword evidence="1" id="KW-0929">Antimicrobial</keyword>
<reference evidence="4" key="1">
    <citation type="submission" date="2023-06" db="EMBL/GenBank/DDBJ databases">
        <title>Reference genome for the Northern bat (Eptesicus nilssonii), a most northern bat species.</title>
        <authorList>
            <person name="Laine V.N."/>
            <person name="Pulliainen A.T."/>
            <person name="Lilley T.M."/>
        </authorList>
    </citation>
    <scope>NUCLEOTIDE SEQUENCE</scope>
    <source>
        <strain evidence="4">BLF_Eptnil</strain>
        <tissue evidence="4">Kidney</tissue>
    </source>
</reference>
<keyword evidence="1" id="KW-0399">Innate immunity</keyword>
<feature type="region of interest" description="Disordered" evidence="2">
    <location>
        <begin position="235"/>
        <end position="282"/>
    </location>
</feature>
<evidence type="ECO:0000313" key="4">
    <source>
        <dbReference type="EMBL" id="KAK1337474.1"/>
    </source>
</evidence>
<dbReference type="GO" id="GO:0006953">
    <property type="term" value="P:acute-phase response"/>
    <property type="evidence" value="ECO:0007669"/>
    <property type="project" value="TreeGrafter"/>
</dbReference>
<comment type="domain">
    <text evidence="1">The N- and C-terminal barrels adopt an identical fold despite having only 13% of conserved residues.</text>
</comment>
<gene>
    <name evidence="4" type="ORF">QTO34_002103</name>
</gene>
<accession>A0AA40HU71</accession>
<keyword evidence="1" id="KW-0732">Signal</keyword>
<feature type="region of interest" description="Disordered" evidence="2">
    <location>
        <begin position="194"/>
        <end position="222"/>
    </location>
</feature>